<evidence type="ECO:0000256" key="2">
    <source>
        <dbReference type="ARBA" id="ARBA00033306"/>
    </source>
</evidence>
<dbReference type="STRING" id="195883.A0A482WW59"/>
<feature type="region of interest" description="Disordered" evidence="3">
    <location>
        <begin position="598"/>
        <end position="641"/>
    </location>
</feature>
<dbReference type="AlphaFoldDB" id="A0A482WW59"/>
<accession>A0A482WW59</accession>
<dbReference type="GO" id="GO:0036064">
    <property type="term" value="C:ciliary basal body"/>
    <property type="evidence" value="ECO:0007669"/>
    <property type="project" value="TreeGrafter"/>
</dbReference>
<dbReference type="InterPro" id="IPR038797">
    <property type="entry name" value="Fltp"/>
</dbReference>
<feature type="compositionally biased region" description="Low complexity" evidence="3">
    <location>
        <begin position="537"/>
        <end position="558"/>
    </location>
</feature>
<evidence type="ECO:0000256" key="1">
    <source>
        <dbReference type="ARBA" id="ARBA00009887"/>
    </source>
</evidence>
<feature type="compositionally biased region" description="Low complexity" evidence="3">
    <location>
        <begin position="490"/>
        <end position="501"/>
    </location>
</feature>
<dbReference type="Pfam" id="PF22611">
    <property type="entry name" value="CFAP126"/>
    <property type="match status" value="1"/>
</dbReference>
<gene>
    <name evidence="5" type="ORF">LSTR_LSTR003119</name>
</gene>
<dbReference type="PANTHER" id="PTHR34639">
    <property type="entry name" value="PROTEIN FLATTOP"/>
    <property type="match status" value="1"/>
</dbReference>
<dbReference type="Pfam" id="PF16071">
    <property type="entry name" value="DUF4812"/>
    <property type="match status" value="1"/>
</dbReference>
<feature type="domain" description="DUF4812" evidence="4">
    <location>
        <begin position="637"/>
        <end position="699"/>
    </location>
</feature>
<keyword evidence="6" id="KW-1185">Reference proteome</keyword>
<dbReference type="GO" id="GO:0044782">
    <property type="term" value="P:cilium organization"/>
    <property type="evidence" value="ECO:0007669"/>
    <property type="project" value="TreeGrafter"/>
</dbReference>
<feature type="compositionally biased region" description="Polar residues" evidence="3">
    <location>
        <begin position="604"/>
        <end position="635"/>
    </location>
</feature>
<sequence>MAYNFSANQFEGSFKPKKLGNWEVAKWFPERPRAHRTATKIIADDRGHLLPGVQRAPASPWGEFRGTWQLPKKISRKTAEELNKPFTKARQSWVKRSSHVPIITPEPSPECPEEKDNGRLPSVVHDNTVTNYNNKEDDKDSGVDVSNEPSSPVRELEEKSRRSCYEKYVDDDYSKTTACDKTPANIDTSSKVRSDVEEFVRTCKTPKELGEKVEEEDDMPQQNVEGTRRKKGPPLAQSYCNPQIAKNLAVENLKHHPLPDTVEDAIYRSLQMKKDRHPGKELDVLPRAAAVGCKSYGTPGPTQCSKLKVYRPKTAGVLPRKDLGQNLELLTRPKTSSGFDQQTRKDKKLSQMQLALCWDLKPVHPGDEPKRSPHIDGSNGSAAPAVFALVQPPQDELPPGSPHSPTNDGRKSKKCLSKPRDAWGTTSPPAIERDIHRGRYGVTNPSAVMDIINTNTTQSGNVVGPRDRSTANLHEHRNGSGRRYNDGGHNDCNNVDKNSNNGRKGSGSKKDSHNSSMSSGFDSVKLSRRKHCHSSPNLTNVGVNENDNNVHNDMNNNDNGCGRSGRGKLLNNRPCMACDLSCSANCHKSSKPEYKMAFKAGKPDNNSNKQNNGSIKNNGSNASGHSLSSLRSNGYQAPKPKVPYAKRSYSIGTLAPPFSLWPGTTGQDYPEHWRLASVYQHSYKPMGSRRKTFLQSVYQ</sequence>
<dbReference type="InParanoid" id="A0A482WW59"/>
<dbReference type="Proteomes" id="UP000291343">
    <property type="component" value="Unassembled WGS sequence"/>
</dbReference>
<dbReference type="OrthoDB" id="521617at2759"/>
<feature type="region of interest" description="Disordered" evidence="3">
    <location>
        <begin position="453"/>
        <end position="558"/>
    </location>
</feature>
<feature type="compositionally biased region" description="Basic and acidic residues" evidence="3">
    <location>
        <begin position="465"/>
        <end position="489"/>
    </location>
</feature>
<proteinExistence type="inferred from homology"/>
<comment type="similarity">
    <text evidence="1">Belongs to the Flattop family.</text>
</comment>
<dbReference type="InterPro" id="IPR032084">
    <property type="entry name" value="DUF4812"/>
</dbReference>
<name>A0A482WW59_LAOST</name>
<evidence type="ECO:0000313" key="5">
    <source>
        <dbReference type="EMBL" id="RZF37708.1"/>
    </source>
</evidence>
<comment type="caution">
    <text evidence="5">The sequence shown here is derived from an EMBL/GenBank/DDBJ whole genome shotgun (WGS) entry which is preliminary data.</text>
</comment>
<organism evidence="5 6">
    <name type="scientific">Laodelphax striatellus</name>
    <name type="common">Small brown planthopper</name>
    <name type="synonym">Delphax striatella</name>
    <dbReference type="NCBI Taxonomy" id="195883"/>
    <lineage>
        <taxon>Eukaryota</taxon>
        <taxon>Metazoa</taxon>
        <taxon>Ecdysozoa</taxon>
        <taxon>Arthropoda</taxon>
        <taxon>Hexapoda</taxon>
        <taxon>Insecta</taxon>
        <taxon>Pterygota</taxon>
        <taxon>Neoptera</taxon>
        <taxon>Paraneoptera</taxon>
        <taxon>Hemiptera</taxon>
        <taxon>Auchenorrhyncha</taxon>
        <taxon>Fulgoroidea</taxon>
        <taxon>Delphacidae</taxon>
        <taxon>Criomorphinae</taxon>
        <taxon>Laodelphax</taxon>
    </lineage>
</organism>
<feature type="region of interest" description="Disordered" evidence="3">
    <location>
        <begin position="101"/>
        <end position="161"/>
    </location>
</feature>
<feature type="region of interest" description="Disordered" evidence="3">
    <location>
        <begin position="360"/>
        <end position="439"/>
    </location>
</feature>
<dbReference type="SMR" id="A0A482WW59"/>
<evidence type="ECO:0000259" key="4">
    <source>
        <dbReference type="Pfam" id="PF16071"/>
    </source>
</evidence>
<feature type="compositionally biased region" description="Basic and acidic residues" evidence="3">
    <location>
        <begin position="361"/>
        <end position="374"/>
    </location>
</feature>
<feature type="region of interest" description="Disordered" evidence="3">
    <location>
        <begin position="209"/>
        <end position="236"/>
    </location>
</feature>
<protein>
    <recommendedName>
        <fullName evidence="2">Cilia- and flagella-associated protein 126</fullName>
    </recommendedName>
</protein>
<dbReference type="EMBL" id="QKKF02023479">
    <property type="protein sequence ID" value="RZF37708.1"/>
    <property type="molecule type" value="Genomic_DNA"/>
</dbReference>
<dbReference type="PANTHER" id="PTHR34639:SF1">
    <property type="entry name" value="PROTEIN FLATTOP"/>
    <property type="match status" value="1"/>
</dbReference>
<evidence type="ECO:0000256" key="3">
    <source>
        <dbReference type="SAM" id="MobiDB-lite"/>
    </source>
</evidence>
<evidence type="ECO:0000313" key="6">
    <source>
        <dbReference type="Proteomes" id="UP000291343"/>
    </source>
</evidence>
<reference evidence="5 6" key="1">
    <citation type="journal article" date="2017" name="Gigascience">
        <title>Genome sequence of the small brown planthopper, Laodelphax striatellus.</title>
        <authorList>
            <person name="Zhu J."/>
            <person name="Jiang F."/>
            <person name="Wang X."/>
            <person name="Yang P."/>
            <person name="Bao Y."/>
            <person name="Zhao W."/>
            <person name="Wang W."/>
            <person name="Lu H."/>
            <person name="Wang Q."/>
            <person name="Cui N."/>
            <person name="Li J."/>
            <person name="Chen X."/>
            <person name="Luo L."/>
            <person name="Yu J."/>
            <person name="Kang L."/>
            <person name="Cui F."/>
        </authorList>
    </citation>
    <scope>NUCLEOTIDE SEQUENCE [LARGE SCALE GENOMIC DNA]</scope>
    <source>
        <strain evidence="5">Lst14</strain>
    </source>
</reference>
<dbReference type="CDD" id="cd23705">
    <property type="entry name" value="Flattop"/>
    <property type="match status" value="1"/>
</dbReference>